<proteinExistence type="predicted"/>
<dbReference type="InterPro" id="IPR036291">
    <property type="entry name" value="NAD(P)-bd_dom_sf"/>
</dbReference>
<dbReference type="GO" id="GO:0003978">
    <property type="term" value="F:UDP-glucose 4-epimerase activity"/>
    <property type="evidence" value="ECO:0007669"/>
    <property type="project" value="TreeGrafter"/>
</dbReference>
<dbReference type="GeneID" id="107426432"/>
<keyword evidence="2" id="KW-1185">Reference proteome</keyword>
<dbReference type="PANTHER" id="PTHR43725:SF6">
    <property type="entry name" value="CHLOROPLAST STEM-LOOP BINDING PROTEIN OF 41 KDA A, CHLOROPLASTIC"/>
    <property type="match status" value="1"/>
</dbReference>
<name>A0A6P4B1B7_ZIZJJ</name>
<dbReference type="Gene3D" id="3.40.50.720">
    <property type="entry name" value="NAD(P)-binding Rossmann-like Domain"/>
    <property type="match status" value="1"/>
</dbReference>
<dbReference type="InterPro" id="IPR001509">
    <property type="entry name" value="Epimerase_deHydtase"/>
</dbReference>
<protein>
    <submittedName>
        <fullName evidence="3">Chloroplast stem-loop binding protein of 41 kDa a, chloroplastic</fullName>
    </submittedName>
</protein>
<dbReference type="GO" id="GO:0005829">
    <property type="term" value="C:cytosol"/>
    <property type="evidence" value="ECO:0007669"/>
    <property type="project" value="TreeGrafter"/>
</dbReference>
<dbReference type="GO" id="GO:0005996">
    <property type="term" value="P:monosaccharide metabolic process"/>
    <property type="evidence" value="ECO:0007669"/>
    <property type="project" value="TreeGrafter"/>
</dbReference>
<organism evidence="2 3">
    <name type="scientific">Ziziphus jujuba</name>
    <name type="common">Chinese jujube</name>
    <name type="synonym">Ziziphus sativa</name>
    <dbReference type="NCBI Taxonomy" id="326968"/>
    <lineage>
        <taxon>Eukaryota</taxon>
        <taxon>Viridiplantae</taxon>
        <taxon>Streptophyta</taxon>
        <taxon>Embryophyta</taxon>
        <taxon>Tracheophyta</taxon>
        <taxon>Spermatophyta</taxon>
        <taxon>Magnoliopsida</taxon>
        <taxon>eudicotyledons</taxon>
        <taxon>Gunneridae</taxon>
        <taxon>Pentapetalae</taxon>
        <taxon>rosids</taxon>
        <taxon>fabids</taxon>
        <taxon>Rosales</taxon>
        <taxon>Rhamnaceae</taxon>
        <taxon>Paliureae</taxon>
        <taxon>Ziziphus</taxon>
    </lineage>
</organism>
<dbReference type="RefSeq" id="XP_015892108.3">
    <property type="nucleotide sequence ID" value="XM_016036622.4"/>
</dbReference>
<dbReference type="InParanoid" id="A0A6P4B1B7"/>
<dbReference type="AlphaFoldDB" id="A0A6P4B1B7"/>
<accession>A0A6P4B1B7</accession>
<dbReference type="Proteomes" id="UP001652623">
    <property type="component" value="Chromosome 9"/>
</dbReference>
<dbReference type="Pfam" id="PF01370">
    <property type="entry name" value="Epimerase"/>
    <property type="match status" value="1"/>
</dbReference>
<gene>
    <name evidence="3" type="primary">LOC107426432</name>
</gene>
<dbReference type="KEGG" id="zju:107426432"/>
<reference evidence="3" key="1">
    <citation type="submission" date="2025-08" db="UniProtKB">
        <authorList>
            <consortium name="RefSeq"/>
        </authorList>
    </citation>
    <scope>IDENTIFICATION</scope>
    <source>
        <tissue evidence="3">Seedling</tissue>
    </source>
</reference>
<evidence type="ECO:0000259" key="1">
    <source>
        <dbReference type="Pfam" id="PF01370"/>
    </source>
</evidence>
<dbReference type="PANTHER" id="PTHR43725">
    <property type="entry name" value="UDP-GLUCOSE 4-EPIMERASE"/>
    <property type="match status" value="1"/>
</dbReference>
<feature type="domain" description="NAD-dependent epimerase/dehydratase" evidence="1">
    <location>
        <begin position="169"/>
        <end position="296"/>
    </location>
</feature>
<dbReference type="SUPFAM" id="SSF51735">
    <property type="entry name" value="NAD(P)-binding Rossmann-fold domains"/>
    <property type="match status" value="1"/>
</dbReference>
<evidence type="ECO:0000313" key="3">
    <source>
        <dbReference type="RefSeq" id="XP_015892108.3"/>
    </source>
</evidence>
<dbReference type="FunCoup" id="A0A6P4B1B7">
    <property type="interactions" value="929"/>
</dbReference>
<sequence>MATLASSSSVLFSSPSSNSNFLQPSLFPHPRLSLSSSSSAALSSSLSISPSFVTNHKSSRRFNPCSLSVKVFAAEKKNVLIVNTNSGGHAVIGFYFAKELLGSGHQVTILTVGEESSDKMKKPPFNRFSEIVSAGGQTVWGEPVDVGKVVGGATFDVVLDNNGKDLDTVKPVADWAKSSGVKQFLYISSAGIYKPTDEPPHVEGDVVKADASHVGVEEYIAEIFSSWAIFRPQYMIGSGNNKDCEEWFFDRIVRDRPVPIPGSGLQLTNISHVRDLSSMLTLAVEKPDAASRNIFNCVSDRAVTLDGIARLCAQVAGRPVNIVHYDPKVIGKDAKKAFPFRNMHFYAEPRAAKDILGWQAKTNLPEDLKERFGEYVKIGRDKKAIQFDLDNKILESLKVPVAA</sequence>
<evidence type="ECO:0000313" key="2">
    <source>
        <dbReference type="Proteomes" id="UP001652623"/>
    </source>
</evidence>